<evidence type="ECO:0000256" key="12">
    <source>
        <dbReference type="ARBA" id="ARBA00034879"/>
    </source>
</evidence>
<protein>
    <recommendedName>
        <fullName evidence="12">Protein OPG161</fullName>
    </recommendedName>
</protein>
<dbReference type="GO" id="GO:0055036">
    <property type="term" value="C:virion membrane"/>
    <property type="evidence" value="ECO:0007669"/>
    <property type="project" value="UniProtKB-SubCell"/>
</dbReference>
<keyword evidence="7 15" id="KW-1133">Transmembrane helix</keyword>
<evidence type="ECO:0000256" key="8">
    <source>
        <dbReference type="ARBA" id="ARBA00023136"/>
    </source>
</evidence>
<sequence length="165" mass="17863">MAHGTFGDTDSEANATYVASIKRQKAIRRYVKLFFRLMAALAIIVLAALVIILALELDKCLHGNKCANDQLDQISNKTCSGISTGNRCLTLHPAGTWDDASRKCTSLGQQLPSSSDATYPHWLTEYLAGTWGNQNNKVFGTSGSLEDIRGNGGVSGKNKYFCVSD</sequence>
<keyword evidence="4" id="KW-0946">Virion</keyword>
<keyword evidence="5" id="KW-1043">Host membrane</keyword>
<evidence type="ECO:0000313" key="17">
    <source>
        <dbReference type="Proteomes" id="UP000163391"/>
    </source>
</evidence>
<evidence type="ECO:0000256" key="13">
    <source>
        <dbReference type="ARBA" id="ARBA00046059"/>
    </source>
</evidence>
<keyword evidence="6" id="KW-0735">Signal-anchor</keyword>
<dbReference type="EMBL" id="KM875472">
    <property type="protein sequence ID" value="AKC03535.1"/>
    <property type="molecule type" value="Genomic_DNA"/>
</dbReference>
<evidence type="ECO:0000256" key="1">
    <source>
        <dbReference type="ARBA" id="ARBA00004208"/>
    </source>
</evidence>
<dbReference type="Gene3D" id="3.10.100.10">
    <property type="entry name" value="Mannose-Binding Protein A, subunit A"/>
    <property type="match status" value="1"/>
</dbReference>
<keyword evidence="8 15" id="KW-0472">Membrane</keyword>
<comment type="subunit">
    <text evidence="14">Homodimer, disulfide-linked. Interacts with protein OPG190. Interacts (via C-terminus) with protein OPG164. Interacts with OPG162.</text>
</comment>
<dbReference type="InterPro" id="IPR009238">
    <property type="entry name" value="Chordopox_A33R"/>
</dbReference>
<comment type="subcellular location">
    <subcellularLocation>
        <location evidence="2">Host membrane</location>
        <topology evidence="2">Single-pass type II membrane protein</topology>
    </subcellularLocation>
    <subcellularLocation>
        <location evidence="1">Virion membrane</location>
        <topology evidence="1">Single-pass type II membrane protein</topology>
    </subcellularLocation>
</comment>
<evidence type="ECO:0000256" key="2">
    <source>
        <dbReference type="ARBA" id="ARBA00004597"/>
    </source>
</evidence>
<evidence type="ECO:0000256" key="11">
    <source>
        <dbReference type="ARBA" id="ARBA00034751"/>
    </source>
</evidence>
<comment type="similarity">
    <text evidence="11">Belongs to the orthopoxvirus OPG161 family.</text>
</comment>
<comment type="function">
    <text evidence="13">Forms a complex with OPG162 and OPG190 to coordinate the incorporation of OPG164 into wrapped enveloped virion (EV) membranes and, subsequently, the production of actin tails. Therefore plays an essential role in efficient cell-to-cell spread of viral particles.</text>
</comment>
<dbReference type="Proteomes" id="UP000163391">
    <property type="component" value="Segment"/>
</dbReference>
<accession>A0A0E3T7W0</accession>
<evidence type="ECO:0000256" key="14">
    <source>
        <dbReference type="ARBA" id="ARBA00046978"/>
    </source>
</evidence>
<evidence type="ECO:0000313" key="16">
    <source>
        <dbReference type="EMBL" id="AKC03535.1"/>
    </source>
</evidence>
<evidence type="ECO:0000256" key="4">
    <source>
        <dbReference type="ARBA" id="ARBA00022844"/>
    </source>
</evidence>
<dbReference type="Pfam" id="PF05966">
    <property type="entry name" value="Chordopox_A33R"/>
    <property type="match status" value="1"/>
</dbReference>
<feature type="transmembrane region" description="Helical" evidence="15">
    <location>
        <begin position="33"/>
        <end position="55"/>
    </location>
</feature>
<keyword evidence="9" id="KW-1015">Disulfide bond</keyword>
<evidence type="ECO:0000256" key="9">
    <source>
        <dbReference type="ARBA" id="ARBA00023157"/>
    </source>
</evidence>
<proteinExistence type="inferred from homology"/>
<evidence type="ECO:0000256" key="10">
    <source>
        <dbReference type="ARBA" id="ARBA00023180"/>
    </source>
</evidence>
<gene>
    <name evidence="16" type="ORF">BVTX09c1_109</name>
</gene>
<evidence type="ECO:0000256" key="15">
    <source>
        <dbReference type="SAM" id="Phobius"/>
    </source>
</evidence>
<name>A0A0E3T7W0_9POXV</name>
<keyword evidence="10" id="KW-0325">Glycoprotein</keyword>
<reference evidence="16 17" key="1">
    <citation type="journal article" date="2015" name="Arch. Virol.">
        <title>Coinfection with multiple strains of bovine papular stomatitis virus.</title>
        <authorList>
            <person name="Huang T."/>
            <person name="Tulman E.R."/>
            <person name="Diel D.G."/>
            <person name="Khatiwada S."/>
            <person name="Sims W."/>
            <person name="Edwards J.F."/>
            <person name="Wen X."/>
            <person name="Kutish G.F."/>
            <person name="Rock D.L."/>
            <person name="Delhon G."/>
        </authorList>
    </citation>
    <scope>NUCLEOTIDE SEQUENCE [LARGE SCALE GENOMIC DNA]</scope>
    <source>
        <strain evidence="16">BV-TX09c1</strain>
    </source>
</reference>
<dbReference type="GO" id="GO:0033644">
    <property type="term" value="C:host cell membrane"/>
    <property type="evidence" value="ECO:0007669"/>
    <property type="project" value="UniProtKB-SubCell"/>
</dbReference>
<evidence type="ECO:0000256" key="3">
    <source>
        <dbReference type="ARBA" id="ARBA00022692"/>
    </source>
</evidence>
<keyword evidence="3 15" id="KW-0812">Transmembrane</keyword>
<dbReference type="InterPro" id="IPR016186">
    <property type="entry name" value="C-type_lectin-like/link_sf"/>
</dbReference>
<evidence type="ECO:0000256" key="6">
    <source>
        <dbReference type="ARBA" id="ARBA00022968"/>
    </source>
</evidence>
<evidence type="ECO:0000256" key="5">
    <source>
        <dbReference type="ARBA" id="ARBA00022870"/>
    </source>
</evidence>
<organism evidence="16 17">
    <name type="scientific">Bovine papular stomatitis virus</name>
    <dbReference type="NCBI Taxonomy" id="129727"/>
    <lineage>
        <taxon>Viruses</taxon>
        <taxon>Varidnaviria</taxon>
        <taxon>Bamfordvirae</taxon>
        <taxon>Nucleocytoviricota</taxon>
        <taxon>Pokkesviricetes</taxon>
        <taxon>Chitovirales</taxon>
        <taxon>Poxviridae</taxon>
        <taxon>Chordopoxvirinae</taxon>
        <taxon>Parapoxvirus</taxon>
        <taxon>Parapoxvirus bovinestomatitis</taxon>
    </lineage>
</organism>
<evidence type="ECO:0000256" key="7">
    <source>
        <dbReference type="ARBA" id="ARBA00022989"/>
    </source>
</evidence>